<feature type="transmembrane region" description="Helical" evidence="8">
    <location>
        <begin position="96"/>
        <end position="115"/>
    </location>
</feature>
<dbReference type="EMBL" id="LK391709">
    <property type="protein sequence ID" value="CDR97217.1"/>
    <property type="molecule type" value="Genomic_DNA"/>
</dbReference>
<dbReference type="Pfam" id="PF07690">
    <property type="entry name" value="MFS_1"/>
    <property type="match status" value="1"/>
</dbReference>
<dbReference type="GeneID" id="24565758"/>
<keyword evidence="3 8" id="KW-0812">Transmembrane</keyword>
<dbReference type="Proteomes" id="UP000033188">
    <property type="component" value="Chromosome 3"/>
</dbReference>
<dbReference type="GO" id="GO:0022857">
    <property type="term" value="F:transmembrane transporter activity"/>
    <property type="evidence" value="ECO:0007669"/>
    <property type="project" value="InterPro"/>
</dbReference>
<feature type="transmembrane region" description="Helical" evidence="8">
    <location>
        <begin position="345"/>
        <end position="364"/>
    </location>
</feature>
<evidence type="ECO:0000313" key="11">
    <source>
        <dbReference type="Proteomes" id="UP000033188"/>
    </source>
</evidence>
<feature type="region of interest" description="Disordered" evidence="7">
    <location>
        <begin position="514"/>
        <end position="549"/>
    </location>
</feature>
<evidence type="ECO:0000256" key="4">
    <source>
        <dbReference type="ARBA" id="ARBA00022989"/>
    </source>
</evidence>
<dbReference type="PANTHER" id="PTHR23505:SF52">
    <property type="entry name" value="MAJOR FACILITATOR SUPERFAMILY PROTEIN"/>
    <property type="match status" value="1"/>
</dbReference>
<evidence type="ECO:0000256" key="5">
    <source>
        <dbReference type="ARBA" id="ARBA00023136"/>
    </source>
</evidence>
<accession>A0A061DB61</accession>
<feature type="transmembrane region" description="Helical" evidence="8">
    <location>
        <begin position="316"/>
        <end position="339"/>
    </location>
</feature>
<dbReference type="InterPro" id="IPR044770">
    <property type="entry name" value="MFS_spinster-like"/>
</dbReference>
<feature type="transmembrane region" description="Helical" evidence="8">
    <location>
        <begin position="194"/>
        <end position="214"/>
    </location>
</feature>
<evidence type="ECO:0000256" key="7">
    <source>
        <dbReference type="SAM" id="MobiDB-lite"/>
    </source>
</evidence>
<dbReference type="GO" id="GO:0016020">
    <property type="term" value="C:membrane"/>
    <property type="evidence" value="ECO:0007669"/>
    <property type="project" value="UniProtKB-SubCell"/>
</dbReference>
<feature type="transmembrane region" description="Helical" evidence="8">
    <location>
        <begin position="384"/>
        <end position="404"/>
    </location>
</feature>
<dbReference type="InterPro" id="IPR036259">
    <property type="entry name" value="MFS_trans_sf"/>
</dbReference>
<protein>
    <recommendedName>
        <fullName evidence="9">Major facilitator superfamily (MFS) profile domain-containing protein</fullName>
    </recommendedName>
</protein>
<dbReference type="SUPFAM" id="SSF103473">
    <property type="entry name" value="MFS general substrate transporter"/>
    <property type="match status" value="1"/>
</dbReference>
<gene>
    <name evidence="10" type="ORF">BBBOND_0311200</name>
</gene>
<dbReference type="OrthoDB" id="440755at2759"/>
<feature type="transmembrane region" description="Helical" evidence="8">
    <location>
        <begin position="70"/>
        <end position="90"/>
    </location>
</feature>
<evidence type="ECO:0000256" key="2">
    <source>
        <dbReference type="ARBA" id="ARBA00022448"/>
    </source>
</evidence>
<feature type="transmembrane region" description="Helical" evidence="8">
    <location>
        <begin position="248"/>
        <end position="269"/>
    </location>
</feature>
<evidence type="ECO:0000256" key="1">
    <source>
        <dbReference type="ARBA" id="ARBA00004141"/>
    </source>
</evidence>
<keyword evidence="11" id="KW-1185">Reference proteome</keyword>
<proteinExistence type="inferred from homology"/>
<evidence type="ECO:0000256" key="6">
    <source>
        <dbReference type="ARBA" id="ARBA00024338"/>
    </source>
</evidence>
<dbReference type="PROSITE" id="PS50850">
    <property type="entry name" value="MFS"/>
    <property type="match status" value="1"/>
</dbReference>
<feature type="transmembrane region" description="Helical" evidence="8">
    <location>
        <begin position="281"/>
        <end position="304"/>
    </location>
</feature>
<keyword evidence="5 8" id="KW-0472">Membrane</keyword>
<dbReference type="Gene3D" id="1.20.1250.20">
    <property type="entry name" value="MFS general substrate transporter like domains"/>
    <property type="match status" value="1"/>
</dbReference>
<organism evidence="10 11">
    <name type="scientific">Babesia bigemina</name>
    <dbReference type="NCBI Taxonomy" id="5866"/>
    <lineage>
        <taxon>Eukaryota</taxon>
        <taxon>Sar</taxon>
        <taxon>Alveolata</taxon>
        <taxon>Apicomplexa</taxon>
        <taxon>Aconoidasida</taxon>
        <taxon>Piroplasmida</taxon>
        <taxon>Babesiidae</taxon>
        <taxon>Babesia</taxon>
    </lineage>
</organism>
<name>A0A061DB61_BABBI</name>
<feature type="transmembrane region" description="Helical" evidence="8">
    <location>
        <begin position="438"/>
        <end position="459"/>
    </location>
</feature>
<feature type="domain" description="Major facilitator superfamily (MFS) profile" evidence="9">
    <location>
        <begin position="33"/>
        <end position="462"/>
    </location>
</feature>
<dbReference type="InterPro" id="IPR011701">
    <property type="entry name" value="MFS"/>
</dbReference>
<dbReference type="KEGG" id="bbig:BBBOND_0311200"/>
<dbReference type="AlphaFoldDB" id="A0A061DB61"/>
<evidence type="ECO:0000256" key="3">
    <source>
        <dbReference type="ARBA" id="ARBA00022692"/>
    </source>
</evidence>
<dbReference type="PANTHER" id="PTHR23505">
    <property type="entry name" value="SPINSTER"/>
    <property type="match status" value="1"/>
</dbReference>
<dbReference type="VEuPathDB" id="PiroplasmaDB:BBBOND_0311200"/>
<keyword evidence="2" id="KW-0813">Transport</keyword>
<reference evidence="11" key="1">
    <citation type="journal article" date="2014" name="Nucleic Acids Res.">
        <title>The evolutionary dynamics of variant antigen genes in Babesia reveal a history of genomic innovation underlying host-parasite interaction.</title>
        <authorList>
            <person name="Jackson A.P."/>
            <person name="Otto T.D."/>
            <person name="Darby A."/>
            <person name="Ramaprasad A."/>
            <person name="Xia D."/>
            <person name="Echaide I.E."/>
            <person name="Farber M."/>
            <person name="Gahlot S."/>
            <person name="Gamble J."/>
            <person name="Gupta D."/>
            <person name="Gupta Y."/>
            <person name="Jackson L."/>
            <person name="Malandrin L."/>
            <person name="Malas T.B."/>
            <person name="Moussa E."/>
            <person name="Nair M."/>
            <person name="Reid A.J."/>
            <person name="Sanders M."/>
            <person name="Sharma J."/>
            <person name="Tracey A."/>
            <person name="Quail M.A."/>
            <person name="Weir W."/>
            <person name="Wastling J.M."/>
            <person name="Hall N."/>
            <person name="Willadsen P."/>
            <person name="Lingelbach K."/>
            <person name="Shiels B."/>
            <person name="Tait A."/>
            <person name="Berriman M."/>
            <person name="Allred D.R."/>
            <person name="Pain A."/>
        </authorList>
    </citation>
    <scope>NUCLEOTIDE SEQUENCE [LARGE SCALE GENOMIC DNA]</scope>
    <source>
        <strain evidence="11">Bond</strain>
    </source>
</reference>
<dbReference type="RefSeq" id="XP_012769403.1">
    <property type="nucleotide sequence ID" value="XM_012913949.1"/>
</dbReference>
<dbReference type="CDD" id="cd06174">
    <property type="entry name" value="MFS"/>
    <property type="match status" value="1"/>
</dbReference>
<evidence type="ECO:0000256" key="8">
    <source>
        <dbReference type="SAM" id="Phobius"/>
    </source>
</evidence>
<sequence length="563" mass="62178">MSGPQAPSPASATGELQQAETAKKIKAEYGTFGQVLYHLVSFTEGYEQQVLYLCMRLFESTMGFTKQQQTMLMTVSIMSRLCFSLVWGLLADAFETNLVMSAGLLFMGIASILLSSTSRFSSILFLRFLHGAAFGCIYPVQQKIISDEDDDQEGGSSSAFTRIHALNCIGRMLCAAITTEAAQNILLGFIGWRVSYIVLGYVWISVGIAIVFAMHTDKVVTTPYQSTTDFINRISGAFKAVFRSWSSFLCIFTMLISEAPMCTLPYMITYLEYLGVSDMKVGIAIVVTTIGGAAGTAAGGIVIENITKTHKEYGELIAGIVVMGVRLIVCVLFFVSPAPDGRLMWYHYIEFAVLGATLVTVGGVDRPIMRKVIEDKYQASASAIIQCISGISISVSFVEIFAYVSEKLHGYAPSTQAIDDMDAALKDNNTEALRKSTMYMIVIGSLLNIACYGALFATYKKDKETIVPDNKKEWEDRNKRQEIRDEMKKKKPEEVAILEVPADPETRSRVEVEVKAQGDDEVNMLTELPRPEGRSDDDDEVLSSDEAVRNYLSTTGRSWERRG</sequence>
<evidence type="ECO:0000313" key="10">
    <source>
        <dbReference type="EMBL" id="CDR97217.1"/>
    </source>
</evidence>
<comment type="similarity">
    <text evidence="6">Belongs to the major facilitator superfamily. Spinster (TC 2.A.1.49) family.</text>
</comment>
<comment type="subcellular location">
    <subcellularLocation>
        <location evidence="1">Membrane</location>
        <topology evidence="1">Multi-pass membrane protein</topology>
    </subcellularLocation>
</comment>
<dbReference type="InterPro" id="IPR020846">
    <property type="entry name" value="MFS_dom"/>
</dbReference>
<evidence type="ECO:0000259" key="9">
    <source>
        <dbReference type="PROSITE" id="PS50850"/>
    </source>
</evidence>
<keyword evidence="4 8" id="KW-1133">Transmembrane helix</keyword>